<organism evidence="1 2">
    <name type="scientific">Lachnospira hominis</name>
    <name type="common">ex Liu et al. 2021</name>
    <dbReference type="NCBI Taxonomy" id="2763051"/>
    <lineage>
        <taxon>Bacteria</taxon>
        <taxon>Bacillati</taxon>
        <taxon>Bacillota</taxon>
        <taxon>Clostridia</taxon>
        <taxon>Lachnospirales</taxon>
        <taxon>Lachnospiraceae</taxon>
        <taxon>Lachnospira</taxon>
    </lineage>
</organism>
<dbReference type="NCBIfam" id="TIGR02841">
    <property type="entry name" value="spore_YyaC"/>
    <property type="match status" value="1"/>
</dbReference>
<dbReference type="EMBL" id="JACOPD010000010">
    <property type="protein sequence ID" value="MBC5681696.1"/>
    <property type="molecule type" value="Genomic_DNA"/>
</dbReference>
<keyword evidence="2" id="KW-1185">Reference proteome</keyword>
<dbReference type="GO" id="GO:0006508">
    <property type="term" value="P:proteolysis"/>
    <property type="evidence" value="ECO:0007669"/>
    <property type="project" value="UniProtKB-KW"/>
</dbReference>
<dbReference type="InterPro" id="IPR009665">
    <property type="entry name" value="YyaC"/>
</dbReference>
<evidence type="ECO:0000313" key="2">
    <source>
        <dbReference type="Proteomes" id="UP000628463"/>
    </source>
</evidence>
<accession>A0ABR7G4K2</accession>
<dbReference type="Pfam" id="PF06866">
    <property type="entry name" value="DUF1256"/>
    <property type="match status" value="1"/>
</dbReference>
<dbReference type="InterPro" id="IPR023430">
    <property type="entry name" value="Pept_HybD-like_dom_sf"/>
</dbReference>
<dbReference type="SUPFAM" id="SSF53163">
    <property type="entry name" value="HybD-like"/>
    <property type="match status" value="1"/>
</dbReference>
<sequence length="200" mass="21846">MVYYFSSEKHDAHIDFSKKLSSFLNSTDAFSHPIAVMCIGSDRSTGDSLGPLIGYKLSKFAFNNVFIYGSLNNPINAVNLEFAITFIKNFHSNPYIIAIDASLGRNDHVGCITLAEGPLRPGLGVKKELPKVGSLHITGIVNAAGSKENLLLQTTRLSTVMTLADVITAGFVETFRDNKLNVYPYSQPSHAQLYQQLATS</sequence>
<comment type="caution">
    <text evidence="1">The sequence shown here is derived from an EMBL/GenBank/DDBJ whole genome shotgun (WGS) entry which is preliminary data.</text>
</comment>
<keyword evidence="1" id="KW-0378">Hydrolase</keyword>
<dbReference type="Proteomes" id="UP000628463">
    <property type="component" value="Unassembled WGS sequence"/>
</dbReference>
<name>A0ABR7G4K2_9FIRM</name>
<evidence type="ECO:0000313" key="1">
    <source>
        <dbReference type="EMBL" id="MBC5681696.1"/>
    </source>
</evidence>
<proteinExistence type="predicted"/>
<reference evidence="1 2" key="1">
    <citation type="submission" date="2020-08" db="EMBL/GenBank/DDBJ databases">
        <title>Genome public.</title>
        <authorList>
            <person name="Liu C."/>
            <person name="Sun Q."/>
        </authorList>
    </citation>
    <scope>NUCLEOTIDE SEQUENCE [LARGE SCALE GENOMIC DNA]</scope>
    <source>
        <strain evidence="1 2">NSJ-43</strain>
    </source>
</reference>
<keyword evidence="1" id="KW-0645">Protease</keyword>
<dbReference type="RefSeq" id="WP_186837338.1">
    <property type="nucleotide sequence ID" value="NZ_JACOPD010000010.1"/>
</dbReference>
<gene>
    <name evidence="1" type="primary">yyaC</name>
    <name evidence="1" type="ORF">H8S01_12105</name>
</gene>
<dbReference type="GO" id="GO:0008233">
    <property type="term" value="F:peptidase activity"/>
    <property type="evidence" value="ECO:0007669"/>
    <property type="project" value="UniProtKB-KW"/>
</dbReference>
<protein>
    <submittedName>
        <fullName evidence="1">Spore protease YyaC</fullName>
    </submittedName>
</protein>